<organism evidence="1 2">
    <name type="scientific">Gordonia effusa NBRC 100432</name>
    <dbReference type="NCBI Taxonomy" id="1077974"/>
    <lineage>
        <taxon>Bacteria</taxon>
        <taxon>Bacillati</taxon>
        <taxon>Actinomycetota</taxon>
        <taxon>Actinomycetes</taxon>
        <taxon>Mycobacteriales</taxon>
        <taxon>Gordoniaceae</taxon>
        <taxon>Gordonia</taxon>
    </lineage>
</organism>
<proteinExistence type="predicted"/>
<dbReference type="Proteomes" id="UP000035034">
    <property type="component" value="Unassembled WGS sequence"/>
</dbReference>
<reference evidence="1 2" key="1">
    <citation type="submission" date="2011-12" db="EMBL/GenBank/DDBJ databases">
        <title>Whole genome shotgun sequence of Gordonia effusa NBRC 100432.</title>
        <authorList>
            <person name="Yoshida I."/>
            <person name="Takarada H."/>
            <person name="Hosoyama A."/>
            <person name="Tsuchikane K."/>
            <person name="Katsumata H."/>
            <person name="Yamazaki S."/>
            <person name="Fujita N."/>
        </authorList>
    </citation>
    <scope>NUCLEOTIDE SEQUENCE [LARGE SCALE GENOMIC DNA]</scope>
    <source>
        <strain evidence="1 2">NBRC 100432</strain>
    </source>
</reference>
<sequence>MGTSAHRLTADDNLFVVMEHALGIPVINQSIWRLGPEVDEAFVANLAANLRTGRLSRLVIRRRLPLRDRWIHTPSAGIHRFDSVPVSPEAVSDWARAQLDAKINSATGPAWSLTATRTTDGNTLVSLVVSHVVGDGAAFVTGVNEAVQAAGVTPPTAAPTLVDDFRDGADLLRSAARAAVRVLRAGGPPSTPPELEHNSPTTGTLTVPASIAVTLDAATFDAVAAAAGGTPNTLFSAIVLGVLTGTGRVKSGDTVPLSLPVSTRATGDDRANATTSVVADIVVTDDRYTDLSAIRRASKAAFAGLDDGPDAMGQLVVLAQALPDTVIRRLAASMSTPQCLASNLGELDPTFASLGSTTAGPVAMRSLPVGVPAEKLAAMRGGISAWASRSAGLVTLCVGSLDPVTVPTDGVLRQLVDAELSRWNLTATPWL</sequence>
<comment type="caution">
    <text evidence="1">The sequence shown here is derived from an EMBL/GenBank/DDBJ whole genome shotgun (WGS) entry which is preliminary data.</text>
</comment>
<dbReference type="STRING" id="1077974.GOEFS_069_00150"/>
<accession>H0R1D8</accession>
<dbReference type="eggNOG" id="COG1020">
    <property type="taxonomic scope" value="Bacteria"/>
</dbReference>
<name>H0R1D8_9ACTN</name>
<gene>
    <name evidence="1" type="ORF">GOEFS_069_00150</name>
</gene>
<dbReference type="EMBL" id="BAEH01000069">
    <property type="protein sequence ID" value="GAB18889.1"/>
    <property type="molecule type" value="Genomic_DNA"/>
</dbReference>
<evidence type="ECO:0000313" key="1">
    <source>
        <dbReference type="EMBL" id="GAB18889.1"/>
    </source>
</evidence>
<dbReference type="InterPro" id="IPR023213">
    <property type="entry name" value="CAT-like_dom_sf"/>
</dbReference>
<dbReference type="RefSeq" id="WP_007318225.1">
    <property type="nucleotide sequence ID" value="NZ_BAEH01000069.1"/>
</dbReference>
<keyword evidence="2" id="KW-1185">Reference proteome</keyword>
<dbReference type="AlphaFoldDB" id="H0R1D8"/>
<dbReference type="OrthoDB" id="4365416at2"/>
<dbReference type="Gene3D" id="3.30.559.30">
    <property type="entry name" value="Nonribosomal peptide synthetase, condensation domain"/>
    <property type="match status" value="1"/>
</dbReference>
<dbReference type="Gene3D" id="3.30.559.10">
    <property type="entry name" value="Chloramphenicol acetyltransferase-like domain"/>
    <property type="match status" value="1"/>
</dbReference>
<protein>
    <recommendedName>
        <fullName evidence="3">Diacylglycerol O-acyltransferase</fullName>
    </recommendedName>
</protein>
<evidence type="ECO:0000313" key="2">
    <source>
        <dbReference type="Proteomes" id="UP000035034"/>
    </source>
</evidence>
<evidence type="ECO:0008006" key="3">
    <source>
        <dbReference type="Google" id="ProtNLM"/>
    </source>
</evidence>
<dbReference type="SUPFAM" id="SSF52777">
    <property type="entry name" value="CoA-dependent acyltransferases"/>
    <property type="match status" value="1"/>
</dbReference>